<dbReference type="InterPro" id="IPR016169">
    <property type="entry name" value="FAD-bd_PCMH_sub2"/>
</dbReference>
<evidence type="ECO:0000259" key="4">
    <source>
        <dbReference type="Pfam" id="PF08031"/>
    </source>
</evidence>
<dbReference type="Gene3D" id="3.30.465.10">
    <property type="match status" value="1"/>
</dbReference>
<dbReference type="Gene3D" id="3.40.462.20">
    <property type="match status" value="1"/>
</dbReference>
<dbReference type="Pfam" id="PF08031">
    <property type="entry name" value="BBE"/>
    <property type="match status" value="1"/>
</dbReference>
<keyword evidence="3" id="KW-0560">Oxidoreductase</keyword>
<organism evidence="5 6">
    <name type="scientific">Arabis nemorensis</name>
    <dbReference type="NCBI Taxonomy" id="586526"/>
    <lineage>
        <taxon>Eukaryota</taxon>
        <taxon>Viridiplantae</taxon>
        <taxon>Streptophyta</taxon>
        <taxon>Embryophyta</taxon>
        <taxon>Tracheophyta</taxon>
        <taxon>Spermatophyta</taxon>
        <taxon>Magnoliopsida</taxon>
        <taxon>eudicotyledons</taxon>
        <taxon>Gunneridae</taxon>
        <taxon>Pentapetalae</taxon>
        <taxon>rosids</taxon>
        <taxon>malvids</taxon>
        <taxon>Brassicales</taxon>
        <taxon>Brassicaceae</taxon>
        <taxon>Arabideae</taxon>
        <taxon>Arabis</taxon>
    </lineage>
</organism>
<dbReference type="PANTHER" id="PTHR32448">
    <property type="entry name" value="OS08G0158400 PROTEIN"/>
    <property type="match status" value="1"/>
</dbReference>
<keyword evidence="6" id="KW-1185">Reference proteome</keyword>
<evidence type="ECO:0000256" key="2">
    <source>
        <dbReference type="ARBA" id="ARBA00022827"/>
    </source>
</evidence>
<dbReference type="AlphaFoldDB" id="A0A565C2M8"/>
<keyword evidence="2" id="KW-0274">FAD</keyword>
<dbReference type="InterPro" id="IPR012951">
    <property type="entry name" value="BBE"/>
</dbReference>
<accession>A0A565C2M8</accession>
<dbReference type="GO" id="GO:0016491">
    <property type="term" value="F:oxidoreductase activity"/>
    <property type="evidence" value="ECO:0007669"/>
    <property type="project" value="UniProtKB-KW"/>
</dbReference>
<evidence type="ECO:0000313" key="6">
    <source>
        <dbReference type="Proteomes" id="UP000489600"/>
    </source>
</evidence>
<dbReference type="OrthoDB" id="407275at2759"/>
<reference evidence="5" key="1">
    <citation type="submission" date="2019-07" db="EMBL/GenBank/DDBJ databases">
        <authorList>
            <person name="Dittberner H."/>
        </authorList>
    </citation>
    <scope>NUCLEOTIDE SEQUENCE [LARGE SCALE GENOMIC DNA]</scope>
</reference>
<evidence type="ECO:0000256" key="3">
    <source>
        <dbReference type="ARBA" id="ARBA00023002"/>
    </source>
</evidence>
<dbReference type="GO" id="GO:0050660">
    <property type="term" value="F:flavin adenine dinucleotide binding"/>
    <property type="evidence" value="ECO:0007669"/>
    <property type="project" value="InterPro"/>
</dbReference>
<evidence type="ECO:0000256" key="1">
    <source>
        <dbReference type="ARBA" id="ARBA00022630"/>
    </source>
</evidence>
<comment type="caution">
    <text evidence="5">The sequence shown here is derived from an EMBL/GenBank/DDBJ whole genome shotgun (WGS) entry which is preliminary data.</text>
</comment>
<evidence type="ECO:0000313" key="5">
    <source>
        <dbReference type="EMBL" id="VVB07890.1"/>
    </source>
</evidence>
<gene>
    <name evidence="5" type="ORF">ANE_LOCUS18334</name>
</gene>
<dbReference type="Proteomes" id="UP000489600">
    <property type="component" value="Unassembled WGS sequence"/>
</dbReference>
<name>A0A565C2M8_9BRAS</name>
<proteinExistence type="predicted"/>
<feature type="domain" description="Berberine/berberine-like" evidence="4">
    <location>
        <begin position="80"/>
        <end position="138"/>
    </location>
</feature>
<protein>
    <recommendedName>
        <fullName evidence="4">Berberine/berberine-like domain-containing protein</fullName>
    </recommendedName>
</protein>
<keyword evidence="1" id="KW-0285">Flavoprotein</keyword>
<dbReference type="EMBL" id="CABITT030000006">
    <property type="protein sequence ID" value="VVB07890.1"/>
    <property type="molecule type" value="Genomic_DNA"/>
</dbReference>
<sequence>MFKRLLEEESSFLIWTPYGGMMAKIPESKIPFPHRNGTIFMIHYYTSWSESDKRPNRHIKWIRELYSYMTPYVSSNPRQAYVNYRDLDLGKNKNNSKVNFIEAQIWGAKYFKDNFSRLVRIKSKVDPDNFFRHEQSIPTMSL</sequence>